<feature type="domain" description="Signal transduction histidine kinase subgroup 3 dimerisation and phosphoacceptor" evidence="11">
    <location>
        <begin position="178"/>
        <end position="244"/>
    </location>
</feature>
<dbReference type="InterPro" id="IPR036890">
    <property type="entry name" value="HATPase_C_sf"/>
</dbReference>
<feature type="transmembrane region" description="Helical" evidence="9">
    <location>
        <begin position="65"/>
        <end position="85"/>
    </location>
</feature>
<dbReference type="Proteomes" id="UP000576393">
    <property type="component" value="Unassembled WGS sequence"/>
</dbReference>
<dbReference type="EC" id="2.7.13.3" evidence="2"/>
<evidence type="ECO:0000256" key="7">
    <source>
        <dbReference type="ARBA" id="ARBA00022840"/>
    </source>
</evidence>
<evidence type="ECO:0000259" key="11">
    <source>
        <dbReference type="Pfam" id="PF07730"/>
    </source>
</evidence>
<dbReference type="Gene3D" id="3.30.565.10">
    <property type="entry name" value="Histidine kinase-like ATPase, C-terminal domain"/>
    <property type="match status" value="1"/>
</dbReference>
<keyword evidence="5" id="KW-0547">Nucleotide-binding</keyword>
<keyword evidence="9" id="KW-0472">Membrane</keyword>
<feature type="domain" description="Histidine kinase/HSP90-like ATPase" evidence="10">
    <location>
        <begin position="290"/>
        <end position="384"/>
    </location>
</feature>
<proteinExistence type="predicted"/>
<evidence type="ECO:0000256" key="3">
    <source>
        <dbReference type="ARBA" id="ARBA00022553"/>
    </source>
</evidence>
<dbReference type="Gene3D" id="1.20.5.1930">
    <property type="match status" value="1"/>
</dbReference>
<comment type="caution">
    <text evidence="12">The sequence shown here is derived from an EMBL/GenBank/DDBJ whole genome shotgun (WGS) entry which is preliminary data.</text>
</comment>
<dbReference type="GO" id="GO:0005524">
    <property type="term" value="F:ATP binding"/>
    <property type="evidence" value="ECO:0007669"/>
    <property type="project" value="UniProtKB-KW"/>
</dbReference>
<dbReference type="GO" id="GO:0016020">
    <property type="term" value="C:membrane"/>
    <property type="evidence" value="ECO:0007669"/>
    <property type="project" value="InterPro"/>
</dbReference>
<feature type="transmembrane region" description="Helical" evidence="9">
    <location>
        <begin position="116"/>
        <end position="133"/>
    </location>
</feature>
<organism evidence="12 13">
    <name type="scientific">Streptosporangium sandarakinum</name>
    <dbReference type="NCBI Taxonomy" id="1260955"/>
    <lineage>
        <taxon>Bacteria</taxon>
        <taxon>Bacillati</taxon>
        <taxon>Actinomycetota</taxon>
        <taxon>Actinomycetes</taxon>
        <taxon>Streptosporangiales</taxon>
        <taxon>Streptosporangiaceae</taxon>
        <taxon>Streptosporangium</taxon>
    </lineage>
</organism>
<feature type="transmembrane region" description="Helical" evidence="9">
    <location>
        <begin position="139"/>
        <end position="160"/>
    </location>
</feature>
<gene>
    <name evidence="12" type="ORF">HDA43_004972</name>
</gene>
<accession>A0A852V8L4</accession>
<dbReference type="InterPro" id="IPR050482">
    <property type="entry name" value="Sensor_HK_TwoCompSys"/>
</dbReference>
<dbReference type="GO" id="GO:0000155">
    <property type="term" value="F:phosphorelay sensor kinase activity"/>
    <property type="evidence" value="ECO:0007669"/>
    <property type="project" value="InterPro"/>
</dbReference>
<keyword evidence="9" id="KW-1133">Transmembrane helix</keyword>
<sequence>MGESHRVVHWIRRLSEIALIGWLALLLLIDVAVAMGLHTWPVWPNLLCGTVGVLAVLWRRTRLVSGFRAFLALSFCVTLVIQVTGGDGRPGFAEIGALLVLTVSGLRSIEPVRRAALFSLAAMVVLEFSAWRLRLAPQIVATAFALFVPWAFAAGAGAYLRFQLERRREAVAAVRRSERLELARELHDLVAHHITGIVVQAQAARVVAEQKPDAVAPALDAIAGAGVDALTSMRRLVSVLRAEDEAARSPGSTLRDMRLLVERFSAGGPTVAFDIGAGIDDGTLPPEVLTTLHRVLQESLTNVRRHAPDAGWVEADLRPVGVPPGTVVLRVRNYGSASDGRFSRLGGGFGLVGMAERVEALGGRLTAGPTPEGAWEVVAECPLERPAAAGGRRDPFPG</sequence>
<comment type="catalytic activity">
    <reaction evidence="1">
        <text>ATP + protein L-histidine = ADP + protein N-phospho-L-histidine.</text>
        <dbReference type="EC" id="2.7.13.3"/>
    </reaction>
</comment>
<dbReference type="PANTHER" id="PTHR24421:SF10">
    <property type="entry name" value="NITRATE_NITRITE SENSOR PROTEIN NARQ"/>
    <property type="match status" value="1"/>
</dbReference>
<dbReference type="InterPro" id="IPR003594">
    <property type="entry name" value="HATPase_dom"/>
</dbReference>
<dbReference type="GO" id="GO:0046983">
    <property type="term" value="F:protein dimerization activity"/>
    <property type="evidence" value="ECO:0007669"/>
    <property type="project" value="InterPro"/>
</dbReference>
<dbReference type="CDD" id="cd16917">
    <property type="entry name" value="HATPase_UhpB-NarQ-NarX-like"/>
    <property type="match status" value="1"/>
</dbReference>
<evidence type="ECO:0000313" key="12">
    <source>
        <dbReference type="EMBL" id="NYF42771.1"/>
    </source>
</evidence>
<dbReference type="EMBL" id="JACCCO010000002">
    <property type="protein sequence ID" value="NYF42771.1"/>
    <property type="molecule type" value="Genomic_DNA"/>
</dbReference>
<name>A0A852V8L4_9ACTN</name>
<evidence type="ECO:0000256" key="1">
    <source>
        <dbReference type="ARBA" id="ARBA00000085"/>
    </source>
</evidence>
<dbReference type="Pfam" id="PF07730">
    <property type="entry name" value="HisKA_3"/>
    <property type="match status" value="1"/>
</dbReference>
<keyword evidence="13" id="KW-1185">Reference proteome</keyword>
<evidence type="ECO:0000256" key="8">
    <source>
        <dbReference type="ARBA" id="ARBA00023012"/>
    </source>
</evidence>
<keyword evidence="6 12" id="KW-0418">Kinase</keyword>
<keyword evidence="7" id="KW-0067">ATP-binding</keyword>
<keyword evidence="8" id="KW-0902">Two-component regulatory system</keyword>
<keyword evidence="9" id="KW-0812">Transmembrane</keyword>
<feature type="transmembrane region" description="Helical" evidence="9">
    <location>
        <begin position="14"/>
        <end position="34"/>
    </location>
</feature>
<keyword evidence="3" id="KW-0597">Phosphoprotein</keyword>
<evidence type="ECO:0000256" key="9">
    <source>
        <dbReference type="SAM" id="Phobius"/>
    </source>
</evidence>
<dbReference type="AlphaFoldDB" id="A0A852V8L4"/>
<dbReference type="SUPFAM" id="SSF55874">
    <property type="entry name" value="ATPase domain of HSP90 chaperone/DNA topoisomerase II/histidine kinase"/>
    <property type="match status" value="1"/>
</dbReference>
<evidence type="ECO:0000313" key="13">
    <source>
        <dbReference type="Proteomes" id="UP000576393"/>
    </source>
</evidence>
<dbReference type="PANTHER" id="PTHR24421">
    <property type="entry name" value="NITRATE/NITRITE SENSOR PROTEIN NARX-RELATED"/>
    <property type="match status" value="1"/>
</dbReference>
<feature type="transmembrane region" description="Helical" evidence="9">
    <location>
        <begin position="40"/>
        <end position="58"/>
    </location>
</feature>
<keyword evidence="4" id="KW-0808">Transferase</keyword>
<reference evidence="12 13" key="1">
    <citation type="submission" date="2020-07" db="EMBL/GenBank/DDBJ databases">
        <title>Sequencing the genomes of 1000 actinobacteria strains.</title>
        <authorList>
            <person name="Klenk H.-P."/>
        </authorList>
    </citation>
    <scope>NUCLEOTIDE SEQUENCE [LARGE SCALE GENOMIC DNA]</scope>
    <source>
        <strain evidence="12 13">DSM 45763</strain>
    </source>
</reference>
<evidence type="ECO:0000256" key="4">
    <source>
        <dbReference type="ARBA" id="ARBA00022679"/>
    </source>
</evidence>
<evidence type="ECO:0000256" key="5">
    <source>
        <dbReference type="ARBA" id="ARBA00022741"/>
    </source>
</evidence>
<evidence type="ECO:0000256" key="2">
    <source>
        <dbReference type="ARBA" id="ARBA00012438"/>
    </source>
</evidence>
<protein>
    <recommendedName>
        <fullName evidence="2">histidine kinase</fullName>
        <ecNumber evidence="2">2.7.13.3</ecNumber>
    </recommendedName>
</protein>
<dbReference type="Pfam" id="PF02518">
    <property type="entry name" value="HATPase_c"/>
    <property type="match status" value="1"/>
</dbReference>
<evidence type="ECO:0000256" key="6">
    <source>
        <dbReference type="ARBA" id="ARBA00022777"/>
    </source>
</evidence>
<dbReference type="RefSeq" id="WP_179825559.1">
    <property type="nucleotide sequence ID" value="NZ_JACCCO010000002.1"/>
</dbReference>
<feature type="transmembrane region" description="Helical" evidence="9">
    <location>
        <begin position="91"/>
        <end position="109"/>
    </location>
</feature>
<evidence type="ECO:0000259" key="10">
    <source>
        <dbReference type="Pfam" id="PF02518"/>
    </source>
</evidence>
<dbReference type="InterPro" id="IPR011712">
    <property type="entry name" value="Sig_transdc_His_kin_sub3_dim/P"/>
</dbReference>